<name>A0A8S1ANN5_ARCPL</name>
<organism evidence="2 3">
    <name type="scientific">Arctia plantaginis</name>
    <name type="common">Wood tiger moth</name>
    <name type="synonym">Phalaena plantaginis</name>
    <dbReference type="NCBI Taxonomy" id="874455"/>
    <lineage>
        <taxon>Eukaryota</taxon>
        <taxon>Metazoa</taxon>
        <taxon>Ecdysozoa</taxon>
        <taxon>Arthropoda</taxon>
        <taxon>Hexapoda</taxon>
        <taxon>Insecta</taxon>
        <taxon>Pterygota</taxon>
        <taxon>Neoptera</taxon>
        <taxon>Endopterygota</taxon>
        <taxon>Lepidoptera</taxon>
        <taxon>Glossata</taxon>
        <taxon>Ditrysia</taxon>
        <taxon>Noctuoidea</taxon>
        <taxon>Erebidae</taxon>
        <taxon>Arctiinae</taxon>
        <taxon>Arctia</taxon>
    </lineage>
</organism>
<dbReference type="Proteomes" id="UP000494106">
    <property type="component" value="Unassembled WGS sequence"/>
</dbReference>
<proteinExistence type="predicted"/>
<evidence type="ECO:0000256" key="1">
    <source>
        <dbReference type="SAM" id="MobiDB-lite"/>
    </source>
</evidence>
<gene>
    <name evidence="2" type="ORF">APLA_LOCUS10988</name>
</gene>
<dbReference type="EMBL" id="CADEBC010000528">
    <property type="protein sequence ID" value="CAB3246704.1"/>
    <property type="molecule type" value="Genomic_DNA"/>
</dbReference>
<sequence>MFLSLGDVRHTRTPPPRGWPTNAGGGETHPVHPRPHSGRHEAVVGGPPPPGSPAADRVRVEVALPGPLRRLLPRDYYLAEGCDRGKTTVATGHGAYYGR</sequence>
<feature type="region of interest" description="Disordered" evidence="1">
    <location>
        <begin position="1"/>
        <end position="55"/>
    </location>
</feature>
<dbReference type="OrthoDB" id="7475427at2759"/>
<protein>
    <submittedName>
        <fullName evidence="2">Uncharacterized protein</fullName>
    </submittedName>
</protein>
<comment type="caution">
    <text evidence="2">The sequence shown here is derived from an EMBL/GenBank/DDBJ whole genome shotgun (WGS) entry which is preliminary data.</text>
</comment>
<evidence type="ECO:0000313" key="3">
    <source>
        <dbReference type="Proteomes" id="UP000494106"/>
    </source>
</evidence>
<dbReference type="AlphaFoldDB" id="A0A8S1ANN5"/>
<reference evidence="2 3" key="1">
    <citation type="submission" date="2020-04" db="EMBL/GenBank/DDBJ databases">
        <authorList>
            <person name="Wallbank WR R."/>
            <person name="Pardo Diaz C."/>
            <person name="Kozak K."/>
            <person name="Martin S."/>
            <person name="Jiggins C."/>
            <person name="Moest M."/>
            <person name="Warren A I."/>
            <person name="Byers J.R.P. K."/>
            <person name="Montejo-Kovacevich G."/>
            <person name="Yen C E."/>
        </authorList>
    </citation>
    <scope>NUCLEOTIDE SEQUENCE [LARGE SCALE GENOMIC DNA]</scope>
</reference>
<accession>A0A8S1ANN5</accession>
<keyword evidence="3" id="KW-1185">Reference proteome</keyword>
<evidence type="ECO:0000313" key="2">
    <source>
        <dbReference type="EMBL" id="CAB3246704.1"/>
    </source>
</evidence>